<feature type="domain" description="Calcineurin-like phosphoesterase" evidence="13">
    <location>
        <begin position="25"/>
        <end position="248"/>
    </location>
</feature>
<dbReference type="CDD" id="cd07409">
    <property type="entry name" value="MPP_CD73_N"/>
    <property type="match status" value="1"/>
</dbReference>
<keyword evidence="9 12" id="KW-0547">Nucleotide-binding</keyword>
<feature type="domain" description="5'-Nucleotidase C-terminal" evidence="14">
    <location>
        <begin position="341"/>
        <end position="499"/>
    </location>
</feature>
<dbReference type="Pfam" id="PF02872">
    <property type="entry name" value="5_nucleotid_C"/>
    <property type="match status" value="1"/>
</dbReference>
<evidence type="ECO:0000256" key="10">
    <source>
        <dbReference type="ARBA" id="ARBA00022801"/>
    </source>
</evidence>
<evidence type="ECO:0000256" key="6">
    <source>
        <dbReference type="ARBA" id="ARBA00022656"/>
    </source>
</evidence>
<evidence type="ECO:0000313" key="16">
    <source>
        <dbReference type="Proteomes" id="UP000069940"/>
    </source>
</evidence>
<evidence type="ECO:0000256" key="3">
    <source>
        <dbReference type="ARBA" id="ARBA00012148"/>
    </source>
</evidence>
<feature type="signal peptide" evidence="12">
    <location>
        <begin position="1"/>
        <end position="20"/>
    </location>
</feature>
<keyword evidence="5" id="KW-0964">Secreted</keyword>
<evidence type="ECO:0000259" key="14">
    <source>
        <dbReference type="Pfam" id="PF02872"/>
    </source>
</evidence>
<dbReference type="PANTHER" id="PTHR11575:SF32">
    <property type="entry name" value="APYRASE-LIKE PROTEIN"/>
    <property type="match status" value="1"/>
</dbReference>
<dbReference type="InterPro" id="IPR006179">
    <property type="entry name" value="5_nucleotidase/apyrase"/>
</dbReference>
<dbReference type="EC" id="3.6.1.5" evidence="3"/>
<evidence type="ECO:0000256" key="2">
    <source>
        <dbReference type="ARBA" id="ARBA00006654"/>
    </source>
</evidence>
<keyword evidence="10 12" id="KW-0378">Hydrolase</keyword>
<dbReference type="PANTHER" id="PTHR11575">
    <property type="entry name" value="5'-NUCLEOTIDASE-RELATED"/>
    <property type="match status" value="1"/>
</dbReference>
<evidence type="ECO:0000256" key="7">
    <source>
        <dbReference type="ARBA" id="ARBA00022723"/>
    </source>
</evidence>
<sequence length="553" mass="61169">MLSKLFAVLLALSSLSQIEGSSFKLKIIHFNDLHARFDEVTNKSVPCAGNGEPCVGGVARLVTTIEKLKKENLNHLVLNAGDVFQGTIWYTLLKWNVSQMFMNMVKPNAMTLGNHEFDDAVAGLVPFLNGIKDVTPVLVSNLVFPWMPSNELKQLRSLIKEEPLILKVGDRSVGIIGVIFDETDKITNTHPLKFKSSIESVRAATKALKSKGVNIIIVLSHCGIFDDKKIAEQAGDDIDIIVGGHTHTLLYNGEPPSKHTVLDKYPMVVESANKHKVLIVQAFCHSMYVGNIDLTFDDRGEITSYEGQPIYQSNDIEKNPSVEARVKELRKDIEVKSSVTVGKSEVELSNDCRRKECTFGSVLADAYVWYFRDKSRAPKIAMIHPGNFRISLASGAITRGQLLTALPFNSNANWVKVSGATIKKAIEYGVSINPRRCSFNALQTAGIRTIVNYGKPVGNRAKISLKSGEKFKPLDEKKEYNVLVNSYIFKGGDGFDMFVNCTVKGRAPMDAELLEQYIAAHGKIEESKLLEPRTTATQEKKASEEVEICKAFG</sequence>
<dbReference type="InterPro" id="IPR006146">
    <property type="entry name" value="5'-Nucleotdase_CS"/>
</dbReference>
<reference evidence="15" key="2">
    <citation type="submission" date="2025-05" db="UniProtKB">
        <authorList>
            <consortium name="EnsemblMetazoa"/>
        </authorList>
    </citation>
    <scope>IDENTIFICATION</scope>
    <source>
        <strain evidence="15">Foshan</strain>
    </source>
</reference>
<proteinExistence type="inferred from homology"/>
<dbReference type="InterPro" id="IPR004843">
    <property type="entry name" value="Calcineurin-like_PHP"/>
</dbReference>
<evidence type="ECO:0000256" key="5">
    <source>
        <dbReference type="ARBA" id="ARBA00022525"/>
    </source>
</evidence>
<dbReference type="InterPro" id="IPR036907">
    <property type="entry name" value="5'-Nucleotdase_C_sf"/>
</dbReference>
<keyword evidence="11" id="KW-1199">Hemostasis impairing toxin</keyword>
<organism evidence="15 16">
    <name type="scientific">Aedes albopictus</name>
    <name type="common">Asian tiger mosquito</name>
    <name type="synonym">Stegomyia albopicta</name>
    <dbReference type="NCBI Taxonomy" id="7160"/>
    <lineage>
        <taxon>Eukaryota</taxon>
        <taxon>Metazoa</taxon>
        <taxon>Ecdysozoa</taxon>
        <taxon>Arthropoda</taxon>
        <taxon>Hexapoda</taxon>
        <taxon>Insecta</taxon>
        <taxon>Pterygota</taxon>
        <taxon>Neoptera</taxon>
        <taxon>Endopterygota</taxon>
        <taxon>Diptera</taxon>
        <taxon>Nematocera</taxon>
        <taxon>Culicoidea</taxon>
        <taxon>Culicidae</taxon>
        <taxon>Culicinae</taxon>
        <taxon>Aedini</taxon>
        <taxon>Aedes</taxon>
        <taxon>Stegomyia</taxon>
    </lineage>
</organism>
<comment type="similarity">
    <text evidence="2 12">Belongs to the 5'-nucleotidase family.</text>
</comment>
<dbReference type="Gene3D" id="3.60.21.10">
    <property type="match status" value="1"/>
</dbReference>
<dbReference type="SUPFAM" id="SSF55816">
    <property type="entry name" value="5'-nucleotidase (syn. UDP-sugar hydrolase), C-terminal domain"/>
    <property type="match status" value="1"/>
</dbReference>
<dbReference type="RefSeq" id="XP_019556938.2">
    <property type="nucleotide sequence ID" value="XM_019701393.3"/>
</dbReference>
<evidence type="ECO:0000256" key="12">
    <source>
        <dbReference type="RuleBase" id="RU362119"/>
    </source>
</evidence>
<reference evidence="16" key="1">
    <citation type="journal article" date="2015" name="Proc. Natl. Acad. Sci. U.S.A.">
        <title>Genome sequence of the Asian Tiger mosquito, Aedes albopictus, reveals insights into its biology, genetics, and evolution.</title>
        <authorList>
            <person name="Chen X.G."/>
            <person name="Jiang X."/>
            <person name="Gu J."/>
            <person name="Xu M."/>
            <person name="Wu Y."/>
            <person name="Deng Y."/>
            <person name="Zhang C."/>
            <person name="Bonizzoni M."/>
            <person name="Dermauw W."/>
            <person name="Vontas J."/>
            <person name="Armbruster P."/>
            <person name="Huang X."/>
            <person name="Yang Y."/>
            <person name="Zhang H."/>
            <person name="He W."/>
            <person name="Peng H."/>
            <person name="Liu Y."/>
            <person name="Wu K."/>
            <person name="Chen J."/>
            <person name="Lirakis M."/>
            <person name="Topalis P."/>
            <person name="Van Leeuwen T."/>
            <person name="Hall A.B."/>
            <person name="Jiang X."/>
            <person name="Thorpe C."/>
            <person name="Mueller R.L."/>
            <person name="Sun C."/>
            <person name="Waterhouse R.M."/>
            <person name="Yan G."/>
            <person name="Tu Z.J."/>
            <person name="Fang X."/>
            <person name="James A.A."/>
        </authorList>
    </citation>
    <scope>NUCLEOTIDE SEQUENCE [LARGE SCALE GENOMIC DNA]</scope>
    <source>
        <strain evidence="16">Foshan</strain>
    </source>
</reference>
<keyword evidence="4" id="KW-1201">Platelet aggregation inhibiting toxin</keyword>
<accession>A0ABM1YQ27</accession>
<evidence type="ECO:0000256" key="9">
    <source>
        <dbReference type="ARBA" id="ARBA00022741"/>
    </source>
</evidence>
<keyword evidence="6" id="KW-0800">Toxin</keyword>
<keyword evidence="7" id="KW-0479">Metal-binding</keyword>
<comment type="subcellular location">
    <subcellularLocation>
        <location evidence="1">Secreted</location>
    </subcellularLocation>
</comment>
<dbReference type="Gene3D" id="3.90.780.10">
    <property type="entry name" value="5'-Nucleotidase, C-terminal domain"/>
    <property type="match status" value="1"/>
</dbReference>
<dbReference type="Pfam" id="PF00149">
    <property type="entry name" value="Metallophos"/>
    <property type="match status" value="1"/>
</dbReference>
<name>A0ABM1YQ27_AEDAL</name>
<evidence type="ECO:0000256" key="4">
    <source>
        <dbReference type="ARBA" id="ARBA00022442"/>
    </source>
</evidence>
<evidence type="ECO:0000259" key="13">
    <source>
        <dbReference type="Pfam" id="PF00149"/>
    </source>
</evidence>
<dbReference type="GeneID" id="109425975"/>
<dbReference type="Proteomes" id="UP000069940">
    <property type="component" value="Unassembled WGS sequence"/>
</dbReference>
<dbReference type="InterPro" id="IPR029052">
    <property type="entry name" value="Metallo-depent_PP-like"/>
</dbReference>
<evidence type="ECO:0000313" key="15">
    <source>
        <dbReference type="EnsemblMetazoa" id="AALFPA23_011122.P15723"/>
    </source>
</evidence>
<dbReference type="InterPro" id="IPR008334">
    <property type="entry name" value="5'-Nucleotdase_C"/>
</dbReference>
<evidence type="ECO:0000256" key="8">
    <source>
        <dbReference type="ARBA" id="ARBA00022729"/>
    </source>
</evidence>
<evidence type="ECO:0000256" key="11">
    <source>
        <dbReference type="ARBA" id="ARBA00023240"/>
    </source>
</evidence>
<evidence type="ECO:0000256" key="1">
    <source>
        <dbReference type="ARBA" id="ARBA00004613"/>
    </source>
</evidence>
<feature type="chain" id="PRO_5044974380" description="apyrase" evidence="12">
    <location>
        <begin position="21"/>
        <end position="553"/>
    </location>
</feature>
<dbReference type="EnsemblMetazoa" id="AALFPA23_011122.R15723">
    <property type="protein sequence ID" value="AALFPA23_011122.P15723"/>
    <property type="gene ID" value="AALFPA23_011122"/>
</dbReference>
<keyword evidence="8 12" id="KW-0732">Signal</keyword>
<keyword evidence="16" id="KW-1185">Reference proteome</keyword>
<dbReference type="PRINTS" id="PR01607">
    <property type="entry name" value="APYRASEFAMLY"/>
</dbReference>
<dbReference type="SUPFAM" id="SSF56300">
    <property type="entry name" value="Metallo-dependent phosphatases"/>
    <property type="match status" value="1"/>
</dbReference>
<dbReference type="PROSITE" id="PS00786">
    <property type="entry name" value="5_NUCLEOTIDASE_2"/>
    <property type="match status" value="1"/>
</dbReference>
<protein>
    <recommendedName>
        <fullName evidence="3">apyrase</fullName>
        <ecNumber evidence="3">3.6.1.5</ecNumber>
    </recommendedName>
</protein>